<dbReference type="EMBL" id="MCGR01000140">
    <property type="protein sequence ID" value="ORY40624.1"/>
    <property type="molecule type" value="Genomic_DNA"/>
</dbReference>
<comment type="subcellular location">
    <subcellularLocation>
        <location evidence="1">Membrane</location>
        <topology evidence="1">Multi-pass membrane protein</topology>
    </subcellularLocation>
</comment>
<evidence type="ECO:0000313" key="7">
    <source>
        <dbReference type="EMBL" id="ORY40624.1"/>
    </source>
</evidence>
<evidence type="ECO:0000256" key="6">
    <source>
        <dbReference type="SAM" id="Phobius"/>
    </source>
</evidence>
<comment type="caution">
    <text evidence="7">The sequence shown here is derived from an EMBL/GenBank/DDBJ whole genome shotgun (WGS) entry which is preliminary data.</text>
</comment>
<evidence type="ECO:0000256" key="1">
    <source>
        <dbReference type="ARBA" id="ARBA00004141"/>
    </source>
</evidence>
<dbReference type="PANTHER" id="PTHR23294">
    <property type="entry name" value="ET TRANSLATION PRODUCT-RELATED"/>
    <property type="match status" value="1"/>
</dbReference>
<feature type="transmembrane region" description="Helical" evidence="6">
    <location>
        <begin position="28"/>
        <end position="46"/>
    </location>
</feature>
<feature type="region of interest" description="Disordered" evidence="5">
    <location>
        <begin position="449"/>
        <end position="469"/>
    </location>
</feature>
<evidence type="ECO:0000256" key="2">
    <source>
        <dbReference type="ARBA" id="ARBA00022692"/>
    </source>
</evidence>
<reference evidence="7 8" key="1">
    <citation type="submission" date="2016-07" db="EMBL/GenBank/DDBJ databases">
        <title>Pervasive Adenine N6-methylation of Active Genes in Fungi.</title>
        <authorList>
            <consortium name="DOE Joint Genome Institute"/>
            <person name="Mondo S.J."/>
            <person name="Dannebaum R.O."/>
            <person name="Kuo R.C."/>
            <person name="Labutti K."/>
            <person name="Haridas S."/>
            <person name="Kuo A."/>
            <person name="Salamov A."/>
            <person name="Ahrendt S.R."/>
            <person name="Lipzen A."/>
            <person name="Sullivan W."/>
            <person name="Andreopoulos W.B."/>
            <person name="Clum A."/>
            <person name="Lindquist E."/>
            <person name="Daum C."/>
            <person name="Ramamoorthy G.K."/>
            <person name="Gryganskyi A."/>
            <person name="Culley D."/>
            <person name="Magnuson J.K."/>
            <person name="James T.Y."/>
            <person name="O'Malley M.A."/>
            <person name="Stajich J.E."/>
            <person name="Spatafora J.W."/>
            <person name="Visel A."/>
            <person name="Grigoriev I.V."/>
        </authorList>
    </citation>
    <scope>NUCLEOTIDE SEQUENCE [LARGE SCALE GENOMIC DNA]</scope>
    <source>
        <strain evidence="7 8">62-1032</strain>
    </source>
</reference>
<dbReference type="InterPro" id="IPR036259">
    <property type="entry name" value="MFS_trans_sf"/>
</dbReference>
<dbReference type="PANTHER" id="PTHR23294:SF19">
    <property type="entry name" value="DUF895 DOMAIN MEMBRANE PROTEIN-RELATED"/>
    <property type="match status" value="1"/>
</dbReference>
<keyword evidence="2 6" id="KW-0812">Transmembrane</keyword>
<feature type="transmembrane region" description="Helical" evidence="6">
    <location>
        <begin position="155"/>
        <end position="176"/>
    </location>
</feature>
<sequence length="469" mass="51150">MASSPTTANVPALADSTYRRKVNWFRSTYSQSVILGITAFLCPGLWGALANLGAGGLATPRTSNTANAALFAIMVFTCLLGAPLTAKVGPRWSLVIGTLGYAPYAAGLYSNSKYGAQWPLILGAVLCGATAGVFWSTEGGIALAYPEESKRAHRLSLWLILNQLGSIVGGSINLALNVNRDQSGSVGLNTYAVFVALQCAGPLIAFLLSEPDKVQRFDGTKVVMSSNYSILKECKAVLKLWATPRVLILTIVFIQCQWSGAATGTYLATYFSVRARALSSLVIAFSAQGLFYLLGYFLDDKRFTLRFRATVSGAFIFVWLTAGWCWLLANQVKYEKQSPAPSFDWVSAGWGKAWFAYVMQNLPSQLLYNWLFWIVSYMTSDGADHIRYVGIMRSAESIAQCLSFGVSATSVALHKSMAVNLALMAVSYYPAYHTVQYVAWRDEQGLNKHEEAKSEVGSPETTSRDDKEL</sequence>
<evidence type="ECO:0000256" key="4">
    <source>
        <dbReference type="ARBA" id="ARBA00023136"/>
    </source>
</evidence>
<proteinExistence type="predicted"/>
<feature type="transmembrane region" description="Helical" evidence="6">
    <location>
        <begin position="66"/>
        <end position="85"/>
    </location>
</feature>
<organism evidence="7 8">
    <name type="scientific">Leucosporidium creatinivorum</name>
    <dbReference type="NCBI Taxonomy" id="106004"/>
    <lineage>
        <taxon>Eukaryota</taxon>
        <taxon>Fungi</taxon>
        <taxon>Dikarya</taxon>
        <taxon>Basidiomycota</taxon>
        <taxon>Pucciniomycotina</taxon>
        <taxon>Microbotryomycetes</taxon>
        <taxon>Leucosporidiales</taxon>
        <taxon>Leucosporidium</taxon>
    </lineage>
</organism>
<dbReference type="Pfam" id="PF05978">
    <property type="entry name" value="UNC-93"/>
    <property type="match status" value="1"/>
</dbReference>
<accession>A0A1Y2C145</accession>
<protein>
    <recommendedName>
        <fullName evidence="9">Major facilitator superfamily domain-containing protein</fullName>
    </recommendedName>
</protein>
<feature type="transmembrane region" description="Helical" evidence="6">
    <location>
        <begin position="116"/>
        <end position="135"/>
    </location>
</feature>
<name>A0A1Y2C145_9BASI</name>
<dbReference type="InterPro" id="IPR010291">
    <property type="entry name" value="Ion_channel_UNC-93"/>
</dbReference>
<evidence type="ECO:0008006" key="9">
    <source>
        <dbReference type="Google" id="ProtNLM"/>
    </source>
</evidence>
<dbReference type="SUPFAM" id="SSF103473">
    <property type="entry name" value="MFS general substrate transporter"/>
    <property type="match status" value="1"/>
</dbReference>
<keyword evidence="8" id="KW-1185">Reference proteome</keyword>
<evidence type="ECO:0000313" key="8">
    <source>
        <dbReference type="Proteomes" id="UP000193467"/>
    </source>
</evidence>
<dbReference type="OrthoDB" id="196103at2759"/>
<dbReference type="InterPro" id="IPR051617">
    <property type="entry name" value="UNC-93-like_regulator"/>
</dbReference>
<dbReference type="Proteomes" id="UP000193467">
    <property type="component" value="Unassembled WGS sequence"/>
</dbReference>
<keyword evidence="4 6" id="KW-0472">Membrane</keyword>
<dbReference type="Gene3D" id="1.20.1250.20">
    <property type="entry name" value="MFS general substrate transporter like domains"/>
    <property type="match status" value="1"/>
</dbReference>
<evidence type="ECO:0000256" key="5">
    <source>
        <dbReference type="SAM" id="MobiDB-lite"/>
    </source>
</evidence>
<feature type="transmembrane region" description="Helical" evidence="6">
    <location>
        <begin position="277"/>
        <end position="298"/>
    </location>
</feature>
<feature type="transmembrane region" description="Helical" evidence="6">
    <location>
        <begin position="310"/>
        <end position="329"/>
    </location>
</feature>
<keyword evidence="3 6" id="KW-1133">Transmembrane helix</keyword>
<dbReference type="GO" id="GO:0016020">
    <property type="term" value="C:membrane"/>
    <property type="evidence" value="ECO:0007669"/>
    <property type="project" value="UniProtKB-SubCell"/>
</dbReference>
<feature type="transmembrane region" description="Helical" evidence="6">
    <location>
        <begin position="92"/>
        <end position="110"/>
    </location>
</feature>
<evidence type="ECO:0000256" key="3">
    <source>
        <dbReference type="ARBA" id="ARBA00022989"/>
    </source>
</evidence>
<dbReference type="AlphaFoldDB" id="A0A1Y2C145"/>
<gene>
    <name evidence="7" type="ORF">BCR35DRAFT_46279</name>
</gene>
<feature type="transmembrane region" description="Helical" evidence="6">
    <location>
        <begin position="246"/>
        <end position="271"/>
    </location>
</feature>
<dbReference type="InParanoid" id="A0A1Y2C145"/>
<feature type="transmembrane region" description="Helical" evidence="6">
    <location>
        <begin position="188"/>
        <end position="208"/>
    </location>
</feature>